<organism evidence="1 2">
    <name type="scientific">Rhizobium loti</name>
    <name type="common">Mesorhizobium loti</name>
    <dbReference type="NCBI Taxonomy" id="381"/>
    <lineage>
        <taxon>Bacteria</taxon>
        <taxon>Pseudomonadati</taxon>
        <taxon>Pseudomonadota</taxon>
        <taxon>Alphaproteobacteria</taxon>
        <taxon>Hyphomicrobiales</taxon>
        <taxon>Phyllobacteriaceae</taxon>
        <taxon>Mesorhizobium</taxon>
    </lineage>
</organism>
<reference evidence="2" key="1">
    <citation type="submission" date="2016-06" db="EMBL/GenBank/DDBJ databases">
        <title>NZP2037 Pacbio-Illumina hybrid assembly.</title>
        <authorList>
            <person name="Ramsay J.P."/>
        </authorList>
    </citation>
    <scope>NUCLEOTIDE SEQUENCE [LARGE SCALE GENOMIC DNA]</scope>
    <source>
        <strain evidence="2">R7ANS::ICEMlSym2042</strain>
    </source>
</reference>
<sequence length="164" mass="18073">MSSGIQSQEQLDRAKLASIKHGEHADVILQALCRGAVRKSVDGVCGKCDAYIIADPQTGIPTMLEHKGDIDIFPGSKAVDWSPVERELSGRVGEAVTLIIQWFDENLGFGKKLPAPLVMAQLRMTPQDWHNDVVNHRDFEGALAAEGVRLVRKRGRGGNQFQRM</sequence>
<evidence type="ECO:0000313" key="2">
    <source>
        <dbReference type="Proteomes" id="UP000093748"/>
    </source>
</evidence>
<dbReference type="EMBL" id="LZTJ01000012">
    <property type="protein sequence ID" value="OBP76574.1"/>
    <property type="molecule type" value="Genomic_DNA"/>
</dbReference>
<name>A0A1A5HW86_RHILI</name>
<dbReference type="RefSeq" id="WP_032929959.1">
    <property type="nucleotide sequence ID" value="NZ_LZTH01000045.1"/>
</dbReference>
<accession>A0A1A5HW86</accession>
<proteinExistence type="predicted"/>
<protein>
    <submittedName>
        <fullName evidence="1">Uncharacterized protein</fullName>
    </submittedName>
</protein>
<dbReference type="AlphaFoldDB" id="A0A1A5HW86"/>
<dbReference type="Proteomes" id="UP000093748">
    <property type="component" value="Unassembled WGS sequence"/>
</dbReference>
<dbReference type="GeneID" id="66684493"/>
<evidence type="ECO:0000313" key="1">
    <source>
        <dbReference type="EMBL" id="OBP76574.1"/>
    </source>
</evidence>
<gene>
    <name evidence="1" type="ORF">BAE39_10685</name>
</gene>
<comment type="caution">
    <text evidence="1">The sequence shown here is derived from an EMBL/GenBank/DDBJ whole genome shotgun (WGS) entry which is preliminary data.</text>
</comment>